<dbReference type="HOGENOM" id="CLU_2708680_0_0_1"/>
<keyword evidence="3" id="KW-1185">Reference proteome</keyword>
<organism evidence="2">
    <name type="scientific">Oryza barthii</name>
    <dbReference type="NCBI Taxonomy" id="65489"/>
    <lineage>
        <taxon>Eukaryota</taxon>
        <taxon>Viridiplantae</taxon>
        <taxon>Streptophyta</taxon>
        <taxon>Embryophyta</taxon>
        <taxon>Tracheophyta</taxon>
        <taxon>Spermatophyta</taxon>
        <taxon>Magnoliopsida</taxon>
        <taxon>Liliopsida</taxon>
        <taxon>Poales</taxon>
        <taxon>Poaceae</taxon>
        <taxon>BOP clade</taxon>
        <taxon>Oryzoideae</taxon>
        <taxon>Oryzeae</taxon>
        <taxon>Oryzinae</taxon>
        <taxon>Oryza</taxon>
    </lineage>
</organism>
<reference evidence="2" key="2">
    <citation type="submission" date="2015-03" db="UniProtKB">
        <authorList>
            <consortium name="EnsemblPlants"/>
        </authorList>
    </citation>
    <scope>IDENTIFICATION</scope>
</reference>
<evidence type="ECO:0000313" key="2">
    <source>
        <dbReference type="EnsemblPlants" id="OBART11G16970.1"/>
    </source>
</evidence>
<feature type="region of interest" description="Disordered" evidence="1">
    <location>
        <begin position="23"/>
        <end position="52"/>
    </location>
</feature>
<dbReference type="EnsemblPlants" id="OBART11G16970.1">
    <property type="protein sequence ID" value="OBART11G16970.1"/>
    <property type="gene ID" value="OBART11G16970"/>
</dbReference>
<accession>A0A0D3HN07</accession>
<dbReference type="PaxDb" id="65489-OBART11G16970.1"/>
<sequence length="73" mass="7893">MFATLAYPLASLSPGAAREVTTRLPLSPPPFSASLSPKQPPAKPRVRKDGSGRAFLVFSRSGGLGSRPEWRQW</sequence>
<protein>
    <submittedName>
        <fullName evidence="2">Uncharacterized protein</fullName>
    </submittedName>
</protein>
<proteinExistence type="predicted"/>
<reference evidence="2" key="1">
    <citation type="journal article" date="2009" name="Rice">
        <title>De Novo Next Generation Sequencing of Plant Genomes.</title>
        <authorList>
            <person name="Rounsley S."/>
            <person name="Marri P.R."/>
            <person name="Yu Y."/>
            <person name="He R."/>
            <person name="Sisneros N."/>
            <person name="Goicoechea J.L."/>
            <person name="Lee S.J."/>
            <person name="Angelova A."/>
            <person name="Kudrna D."/>
            <person name="Luo M."/>
            <person name="Affourtit J."/>
            <person name="Desany B."/>
            <person name="Knight J."/>
            <person name="Niazi F."/>
            <person name="Egholm M."/>
            <person name="Wing R.A."/>
        </authorList>
    </citation>
    <scope>NUCLEOTIDE SEQUENCE [LARGE SCALE GENOMIC DNA]</scope>
    <source>
        <strain evidence="2">cv. IRGC 105608</strain>
    </source>
</reference>
<name>A0A0D3HN07_9ORYZ</name>
<dbReference type="Gramene" id="OBART11G16970.1">
    <property type="protein sequence ID" value="OBART11G16970.1"/>
    <property type="gene ID" value="OBART11G16970"/>
</dbReference>
<evidence type="ECO:0000313" key="3">
    <source>
        <dbReference type="Proteomes" id="UP000026960"/>
    </source>
</evidence>
<dbReference type="Proteomes" id="UP000026960">
    <property type="component" value="Chromosome 11"/>
</dbReference>
<dbReference type="AlphaFoldDB" id="A0A0D3HN07"/>
<evidence type="ECO:0000256" key="1">
    <source>
        <dbReference type="SAM" id="MobiDB-lite"/>
    </source>
</evidence>